<organism evidence="1 2">
    <name type="scientific">Rhabditophanes sp. KR3021</name>
    <dbReference type="NCBI Taxonomy" id="114890"/>
    <lineage>
        <taxon>Eukaryota</taxon>
        <taxon>Metazoa</taxon>
        <taxon>Ecdysozoa</taxon>
        <taxon>Nematoda</taxon>
        <taxon>Chromadorea</taxon>
        <taxon>Rhabditida</taxon>
        <taxon>Tylenchina</taxon>
        <taxon>Panagrolaimomorpha</taxon>
        <taxon>Strongyloidoidea</taxon>
        <taxon>Alloionematidae</taxon>
        <taxon>Rhabditophanes</taxon>
    </lineage>
</organism>
<accession>A0AC35U182</accession>
<evidence type="ECO:0000313" key="2">
    <source>
        <dbReference type="WBParaSite" id="RSKR_0000694600.1"/>
    </source>
</evidence>
<dbReference type="Proteomes" id="UP000095286">
    <property type="component" value="Unplaced"/>
</dbReference>
<reference evidence="2" key="1">
    <citation type="submission" date="2016-11" db="UniProtKB">
        <authorList>
            <consortium name="WormBaseParasite"/>
        </authorList>
    </citation>
    <scope>IDENTIFICATION</scope>
    <source>
        <strain evidence="2">KR3021</strain>
    </source>
</reference>
<name>A0AC35U182_9BILA</name>
<evidence type="ECO:0000313" key="1">
    <source>
        <dbReference type="Proteomes" id="UP000095286"/>
    </source>
</evidence>
<dbReference type="WBParaSite" id="RSKR_0000694600.1">
    <property type="protein sequence ID" value="RSKR_0000694600.1"/>
    <property type="gene ID" value="RSKR_0000694600"/>
</dbReference>
<protein>
    <submittedName>
        <fullName evidence="2">Bystin</fullName>
    </submittedName>
</protein>
<proteinExistence type="predicted"/>
<sequence length="448" mass="51232">MGKRKQVKAAVGDNIKASELPLAEQIESSVQASKRDTLRVKARDFKKGKEEEYVGGKLSAKVLKQARAQLLEEDDCDVLLGNKQAGGNAIPVFKQPQQAKVSSDGEDSDNNEDYGEYAEEEYEISPEEEEAMAKFYFANNTEKQRNLFDIIQAKIEESKDTIEKEIKYQDFDDVAVKDLDPNVIDLFQKVGEIMHSYRSGKIPKAFKIIPSMVNWEQVLSITNPEGWSDISFLAATRLFSASLNDKMCQRYYNLVLLPRLRDAIYKEKKLNFHLYQALRKSVFKTAAFFKGIVLPLCESGTCTLKEAFIVGSILNKAHIPVLHASAAMLKIAEMHYSGANSYFIRIFIEKKMTLPFRVLDGLVFHFLKMETETRELPVLWHQSLLAFIKHYRADISTEQREAIKNLLKTQSHGKVTPEIKKYLFTAESRNIESEQNVPDYVYDESMEF</sequence>